<dbReference type="Gene3D" id="2.20.70.10">
    <property type="match status" value="1"/>
</dbReference>
<dbReference type="SMART" id="SM00456">
    <property type="entry name" value="WW"/>
    <property type="match status" value="1"/>
</dbReference>
<evidence type="ECO:0000256" key="5">
    <source>
        <dbReference type="SAM" id="MobiDB-lite"/>
    </source>
</evidence>
<proteinExistence type="predicted"/>
<dbReference type="FunFam" id="2.20.70.10:FF:000019">
    <property type="entry name" value="Putative transcriptional coactivator YAP1"/>
    <property type="match status" value="1"/>
</dbReference>
<evidence type="ECO:0000313" key="7">
    <source>
        <dbReference type="EMBL" id="EZA61143.1"/>
    </source>
</evidence>
<dbReference type="GO" id="GO:0005737">
    <property type="term" value="C:cytoplasm"/>
    <property type="evidence" value="ECO:0007669"/>
    <property type="project" value="UniProtKB-SubCell"/>
</dbReference>
<dbReference type="Pfam" id="PF00397">
    <property type="entry name" value="WW"/>
    <property type="match status" value="1"/>
</dbReference>
<dbReference type="GO" id="GO:0045944">
    <property type="term" value="P:positive regulation of transcription by RNA polymerase II"/>
    <property type="evidence" value="ECO:0007669"/>
    <property type="project" value="TreeGrafter"/>
</dbReference>
<gene>
    <name evidence="7" type="ORF">X777_08355</name>
</gene>
<feature type="domain" description="WW" evidence="6">
    <location>
        <begin position="41"/>
        <end position="74"/>
    </location>
</feature>
<feature type="region of interest" description="Disordered" evidence="5">
    <location>
        <begin position="194"/>
        <end position="216"/>
    </location>
</feature>
<dbReference type="OrthoDB" id="2020426at2759"/>
<name>A0A026WZB4_OOCBI</name>
<dbReference type="GO" id="GO:0035329">
    <property type="term" value="P:hippo signaling"/>
    <property type="evidence" value="ECO:0007669"/>
    <property type="project" value="TreeGrafter"/>
</dbReference>
<evidence type="ECO:0000256" key="1">
    <source>
        <dbReference type="ARBA" id="ARBA00004123"/>
    </source>
</evidence>
<comment type="subcellular location">
    <subcellularLocation>
        <location evidence="2">Cytoplasm</location>
    </subcellularLocation>
    <subcellularLocation>
        <location evidence="1">Nucleus</location>
    </subcellularLocation>
</comment>
<dbReference type="OMA" id="PRKAMFF"/>
<dbReference type="CDD" id="cd00201">
    <property type="entry name" value="WW"/>
    <property type="match status" value="1"/>
</dbReference>
<dbReference type="AlphaFoldDB" id="A0A026WZB4"/>
<dbReference type="PROSITE" id="PS50020">
    <property type="entry name" value="WW_DOMAIN_2"/>
    <property type="match status" value="2"/>
</dbReference>
<organism evidence="7 8">
    <name type="scientific">Ooceraea biroi</name>
    <name type="common">Clonal raider ant</name>
    <name type="synonym">Cerapachys biroi</name>
    <dbReference type="NCBI Taxonomy" id="2015173"/>
    <lineage>
        <taxon>Eukaryota</taxon>
        <taxon>Metazoa</taxon>
        <taxon>Ecdysozoa</taxon>
        <taxon>Arthropoda</taxon>
        <taxon>Hexapoda</taxon>
        <taxon>Insecta</taxon>
        <taxon>Pterygota</taxon>
        <taxon>Neoptera</taxon>
        <taxon>Endopterygota</taxon>
        <taxon>Hymenoptera</taxon>
        <taxon>Apocrita</taxon>
        <taxon>Aculeata</taxon>
        <taxon>Formicoidea</taxon>
        <taxon>Formicidae</taxon>
        <taxon>Dorylinae</taxon>
        <taxon>Ooceraea</taxon>
    </lineage>
</organism>
<dbReference type="STRING" id="2015173.A0A026WZB4"/>
<dbReference type="GO" id="GO:0003713">
    <property type="term" value="F:transcription coactivator activity"/>
    <property type="evidence" value="ECO:0007669"/>
    <property type="project" value="TreeGrafter"/>
</dbReference>
<dbReference type="PANTHER" id="PTHR17616:SF8">
    <property type="entry name" value="TRANSCRIPTIONAL COACTIVATOR YORKIE"/>
    <property type="match status" value="1"/>
</dbReference>
<dbReference type="InterPro" id="IPR051583">
    <property type="entry name" value="YAP1"/>
</dbReference>
<dbReference type="PROSITE" id="PS01159">
    <property type="entry name" value="WW_DOMAIN_1"/>
    <property type="match status" value="1"/>
</dbReference>
<keyword evidence="8" id="KW-1185">Reference proteome</keyword>
<evidence type="ECO:0000259" key="6">
    <source>
        <dbReference type="PROSITE" id="PS50020"/>
    </source>
</evidence>
<keyword evidence="4" id="KW-0539">Nucleus</keyword>
<dbReference type="InterPro" id="IPR036020">
    <property type="entry name" value="WW_dom_sf"/>
</dbReference>
<evidence type="ECO:0000256" key="2">
    <source>
        <dbReference type="ARBA" id="ARBA00004496"/>
    </source>
</evidence>
<sequence>MWFCSHLTRTTTWEDPRKTAAAASVAAVAAAVESSKSNSLGPLPDGWEQARTAEGELYFINHQTRTTSWFDPRIPAHLQQRSPASNAMLPQNWLQQPPSAIQNNQTLQACQQKLRLQSLQMERERLKQRQQEIMRQQELMLRQSTTDAAMDPFLSGINEQHARQESADSGLGLGSAYSLPHTPEDFLANIDDNMDGTSDGGAPMETPDMSTLNDPTDDLLPSLQLSDADFGSDILDDVQSLINPNTTKPENVLTWL</sequence>
<dbReference type="Proteomes" id="UP000053097">
    <property type="component" value="Unassembled WGS sequence"/>
</dbReference>
<reference evidence="7 8" key="1">
    <citation type="journal article" date="2014" name="Curr. Biol.">
        <title>The genome of the clonal raider ant Cerapachys biroi.</title>
        <authorList>
            <person name="Oxley P.R."/>
            <person name="Ji L."/>
            <person name="Fetter-Pruneda I."/>
            <person name="McKenzie S.K."/>
            <person name="Li C."/>
            <person name="Hu H."/>
            <person name="Zhang G."/>
            <person name="Kronauer D.J."/>
        </authorList>
    </citation>
    <scope>NUCLEOTIDE SEQUENCE [LARGE SCALE GENOMIC DNA]</scope>
</reference>
<accession>A0A026WZB4</accession>
<dbReference type="GO" id="GO:0005634">
    <property type="term" value="C:nucleus"/>
    <property type="evidence" value="ECO:0007669"/>
    <property type="project" value="UniProtKB-SubCell"/>
</dbReference>
<protein>
    <submittedName>
        <fullName evidence="7">Yorkie-like protein</fullName>
    </submittedName>
</protein>
<dbReference type="PANTHER" id="PTHR17616">
    <property type="entry name" value="YES-ASSOCIATED PROTEIN YAP1 FAMILY MEMBER"/>
    <property type="match status" value="1"/>
</dbReference>
<evidence type="ECO:0000256" key="4">
    <source>
        <dbReference type="ARBA" id="ARBA00023242"/>
    </source>
</evidence>
<keyword evidence="3" id="KW-0963">Cytoplasm</keyword>
<dbReference type="SUPFAM" id="SSF51045">
    <property type="entry name" value="WW domain"/>
    <property type="match status" value="1"/>
</dbReference>
<dbReference type="InterPro" id="IPR001202">
    <property type="entry name" value="WW_dom"/>
</dbReference>
<dbReference type="EMBL" id="KK107063">
    <property type="protein sequence ID" value="EZA61143.1"/>
    <property type="molecule type" value="Genomic_DNA"/>
</dbReference>
<evidence type="ECO:0000256" key="3">
    <source>
        <dbReference type="ARBA" id="ARBA00022490"/>
    </source>
</evidence>
<feature type="domain" description="WW" evidence="6">
    <location>
        <begin position="1"/>
        <end position="18"/>
    </location>
</feature>
<evidence type="ECO:0000313" key="8">
    <source>
        <dbReference type="Proteomes" id="UP000053097"/>
    </source>
</evidence>